<dbReference type="GO" id="GO:0006508">
    <property type="term" value="P:proteolysis"/>
    <property type="evidence" value="ECO:0007669"/>
    <property type="project" value="UniProtKB-KW"/>
</dbReference>
<dbReference type="CDD" id="cd06529">
    <property type="entry name" value="S24_LexA-like"/>
    <property type="match status" value="1"/>
</dbReference>
<evidence type="ECO:0000256" key="3">
    <source>
        <dbReference type="ARBA" id="ARBA00023015"/>
    </source>
</evidence>
<evidence type="ECO:0000256" key="2">
    <source>
        <dbReference type="ARBA" id="ARBA00022801"/>
    </source>
</evidence>
<keyword evidence="3" id="KW-0805">Transcription regulation</keyword>
<name>A0A1Y5EJ09_COLPS</name>
<evidence type="ECO:0000259" key="6">
    <source>
        <dbReference type="PROSITE" id="PS50943"/>
    </source>
</evidence>
<dbReference type="EMBL" id="MAAF01000036">
    <property type="protein sequence ID" value="OUR82692.1"/>
    <property type="molecule type" value="Genomic_DNA"/>
</dbReference>
<dbReference type="PROSITE" id="PS50943">
    <property type="entry name" value="HTH_CROC1"/>
    <property type="match status" value="1"/>
</dbReference>
<accession>A0A1Y5EJ09</accession>
<evidence type="ECO:0000313" key="7">
    <source>
        <dbReference type="EMBL" id="OUR82692.1"/>
    </source>
</evidence>
<dbReference type="SUPFAM" id="SSF51306">
    <property type="entry name" value="LexA/Signal peptidase"/>
    <property type="match status" value="1"/>
</dbReference>
<dbReference type="Pfam" id="PF00717">
    <property type="entry name" value="Peptidase_S24"/>
    <property type="match status" value="1"/>
</dbReference>
<dbReference type="Gene3D" id="2.10.109.10">
    <property type="entry name" value="Umud Fragment, subunit A"/>
    <property type="match status" value="1"/>
</dbReference>
<dbReference type="InterPro" id="IPR010982">
    <property type="entry name" value="Lambda_DNA-bd_dom_sf"/>
</dbReference>
<evidence type="ECO:0000256" key="1">
    <source>
        <dbReference type="ARBA" id="ARBA00022670"/>
    </source>
</evidence>
<dbReference type="Pfam" id="PF01381">
    <property type="entry name" value="HTH_3"/>
    <property type="match status" value="1"/>
</dbReference>
<dbReference type="PANTHER" id="PTHR40661:SF3">
    <property type="entry name" value="FELS-1 PROPHAGE TRANSCRIPTIONAL REGULATOR"/>
    <property type="match status" value="1"/>
</dbReference>
<dbReference type="GO" id="GO:0016020">
    <property type="term" value="C:membrane"/>
    <property type="evidence" value="ECO:0007669"/>
    <property type="project" value="InterPro"/>
</dbReference>
<proteinExistence type="predicted"/>
<evidence type="ECO:0000256" key="4">
    <source>
        <dbReference type="ARBA" id="ARBA00023125"/>
    </source>
</evidence>
<reference evidence="8" key="1">
    <citation type="journal article" date="2017" name="Proc. Natl. Acad. Sci. U.S.A.">
        <title>Simulation of Deepwater Horizon oil plume reveals substrate specialization within a complex community of hydrocarbon degraders.</title>
        <authorList>
            <person name="Hu P."/>
            <person name="Dubinsky E.A."/>
            <person name="Probst A.J."/>
            <person name="Wang J."/>
            <person name="Sieber C.M.K."/>
            <person name="Tom L.M."/>
            <person name="Gardinali P."/>
            <person name="Banfield J.F."/>
            <person name="Atlas R.M."/>
            <person name="Andersen G.L."/>
        </authorList>
    </citation>
    <scope>NUCLEOTIDE SEQUENCE [LARGE SCALE GENOMIC DNA]</scope>
</reference>
<dbReference type="AlphaFoldDB" id="A0A1Y5EJ09"/>
<dbReference type="PROSITE" id="PS00501">
    <property type="entry name" value="SPASE_I_1"/>
    <property type="match status" value="1"/>
</dbReference>
<dbReference type="InterPro" id="IPR001387">
    <property type="entry name" value="Cro/C1-type_HTH"/>
</dbReference>
<keyword evidence="1" id="KW-0645">Protease</keyword>
<dbReference type="InterPro" id="IPR019756">
    <property type="entry name" value="Pept_S26A_signal_pept_1_Ser-AS"/>
</dbReference>
<keyword evidence="2" id="KW-0378">Hydrolase</keyword>
<dbReference type="CDD" id="cd00093">
    <property type="entry name" value="HTH_XRE"/>
    <property type="match status" value="1"/>
</dbReference>
<evidence type="ECO:0000256" key="5">
    <source>
        <dbReference type="ARBA" id="ARBA00023163"/>
    </source>
</evidence>
<dbReference type="InterPro" id="IPR036286">
    <property type="entry name" value="LexA/Signal_pep-like_sf"/>
</dbReference>
<organism evidence="7 8">
    <name type="scientific">Colwellia psychrerythraea</name>
    <name type="common">Vibrio psychroerythus</name>
    <dbReference type="NCBI Taxonomy" id="28229"/>
    <lineage>
        <taxon>Bacteria</taxon>
        <taxon>Pseudomonadati</taxon>
        <taxon>Pseudomonadota</taxon>
        <taxon>Gammaproteobacteria</taxon>
        <taxon>Alteromonadales</taxon>
        <taxon>Colwelliaceae</taxon>
        <taxon>Colwellia</taxon>
    </lineage>
</organism>
<feature type="domain" description="HTH cro/C1-type" evidence="6">
    <location>
        <begin position="7"/>
        <end position="50"/>
    </location>
</feature>
<protein>
    <submittedName>
        <fullName evidence="7">Transcriptional regulator</fullName>
    </submittedName>
</protein>
<evidence type="ECO:0000313" key="8">
    <source>
        <dbReference type="Proteomes" id="UP000243053"/>
    </source>
</evidence>
<dbReference type="PANTHER" id="PTHR40661">
    <property type="match status" value="1"/>
</dbReference>
<sequence length="219" mass="24756">MNYGRKIKILRESINKTQADFSEITGISLSTLKKVEAGFSNVGISVIDKIIATPSLHDHVLWFMTGKENLNVELDEKKKGSHINLPFYEVKASAGDGLLVEAEKQTHLISFKPEWLNKEIGVNPNDVFLMLVDGDSMYPTLKNGAMIMVNRHFNGLSDGVYVMRHEQNLLVKRLQMLPNGIIKVKSDNSLYEPWEINKENLDGTDIEIIGRVVWSGQRM</sequence>
<dbReference type="GO" id="GO:0004252">
    <property type="term" value="F:serine-type endopeptidase activity"/>
    <property type="evidence" value="ECO:0007669"/>
    <property type="project" value="InterPro"/>
</dbReference>
<dbReference type="InterPro" id="IPR015927">
    <property type="entry name" value="Peptidase_S24_S26A/B/C"/>
</dbReference>
<dbReference type="SUPFAM" id="SSF47413">
    <property type="entry name" value="lambda repressor-like DNA-binding domains"/>
    <property type="match status" value="1"/>
</dbReference>
<comment type="caution">
    <text evidence="7">The sequence shown here is derived from an EMBL/GenBank/DDBJ whole genome shotgun (WGS) entry which is preliminary data.</text>
</comment>
<keyword evidence="4" id="KW-0238">DNA-binding</keyword>
<dbReference type="SMART" id="SM00530">
    <property type="entry name" value="HTH_XRE"/>
    <property type="match status" value="1"/>
</dbReference>
<gene>
    <name evidence="7" type="ORF">A9Q75_05220</name>
</gene>
<dbReference type="GO" id="GO:0003677">
    <property type="term" value="F:DNA binding"/>
    <property type="evidence" value="ECO:0007669"/>
    <property type="project" value="UniProtKB-KW"/>
</dbReference>
<dbReference type="Proteomes" id="UP000243053">
    <property type="component" value="Unassembled WGS sequence"/>
</dbReference>
<dbReference type="InterPro" id="IPR039418">
    <property type="entry name" value="LexA-like"/>
</dbReference>
<keyword evidence="5" id="KW-0804">Transcription</keyword>
<dbReference type="Gene3D" id="1.10.260.40">
    <property type="entry name" value="lambda repressor-like DNA-binding domains"/>
    <property type="match status" value="1"/>
</dbReference>